<dbReference type="PANTHER" id="PTHR31862">
    <property type="entry name" value="UPF0261 DOMAIN PROTEIN (AFU_ORTHOLOGUE AFUA_1G10120)"/>
    <property type="match status" value="1"/>
</dbReference>
<keyword evidence="4" id="KW-1185">Reference proteome</keyword>
<dbReference type="AlphaFoldDB" id="A0AAE0GU24"/>
<dbReference type="CDD" id="cd15488">
    <property type="entry name" value="Tm-1-like"/>
    <property type="match status" value="1"/>
</dbReference>
<dbReference type="EMBL" id="LGRX02002313">
    <property type="protein sequence ID" value="KAK3284354.1"/>
    <property type="molecule type" value="Genomic_DNA"/>
</dbReference>
<feature type="domain" description="UPF0261" evidence="1">
    <location>
        <begin position="33"/>
        <end position="212"/>
    </location>
</feature>
<organism evidence="3 4">
    <name type="scientific">Cymbomonas tetramitiformis</name>
    <dbReference type="NCBI Taxonomy" id="36881"/>
    <lineage>
        <taxon>Eukaryota</taxon>
        <taxon>Viridiplantae</taxon>
        <taxon>Chlorophyta</taxon>
        <taxon>Pyramimonadophyceae</taxon>
        <taxon>Pyramimonadales</taxon>
        <taxon>Pyramimonadaceae</taxon>
        <taxon>Cymbomonas</taxon>
    </lineage>
</organism>
<evidence type="ECO:0000259" key="1">
    <source>
        <dbReference type="Pfam" id="PF06792"/>
    </source>
</evidence>
<sequence length="489" mass="51087">MAYLLGIFSSLPRLKGSSPRVSTSYLLRGISSKIYAIGTRDSKSAELEFLASTLQEGSRRADVAIVDVGVKTSDAPISPVDFSSSDVLKHCPMGTSLDDVSALGRAEALSVMTTALEQFLKQHYEEGKIAGVIGLGGSGGTALIAPGLRKLPIGVPKMMVSTVASGQTQPYVGTSDLIMMPSVVDISGSMNAVSRRVLGNAAGALRGMVASQSLTRPGAGAADRPTAGLTMFGVTTPCVTKAQALLEEAGIDTLVFHATGTGGQAMEDLVQAGMIGGVLDLTTTEVADHVVGGVMQCGPHRFEAAIAAKVPLVLSVGALDMVNFGGRATVPEKFADRNLFVHNEQVTLMRTTVDENIAAAKFIAHKMNQSAPEVPVRVLLPEQGVSLLDAPGMAFHDPAADKALFATLENEIVQTPHRQVIRLPHHINDEQFAAKAAEIFLGLLDAEKPAVAAPGTQVSYRAEWGGHFGEGRVEGVLSAGQGWGGEKVE</sequence>
<gene>
    <name evidence="3" type="ORF">CYMTET_8000</name>
</gene>
<dbReference type="Pfam" id="PF23189">
    <property type="entry name" value="UPF0261_C"/>
    <property type="match status" value="1"/>
</dbReference>
<dbReference type="NCBIfam" id="NF002674">
    <property type="entry name" value="PRK02399.1-2"/>
    <property type="match status" value="1"/>
</dbReference>
<proteinExistence type="predicted"/>
<protein>
    <submittedName>
        <fullName evidence="3">Uncharacterized protein</fullName>
    </submittedName>
</protein>
<evidence type="ECO:0000313" key="4">
    <source>
        <dbReference type="Proteomes" id="UP001190700"/>
    </source>
</evidence>
<dbReference type="Proteomes" id="UP001190700">
    <property type="component" value="Unassembled WGS sequence"/>
</dbReference>
<name>A0AAE0GU24_9CHLO</name>
<evidence type="ECO:0000259" key="2">
    <source>
        <dbReference type="Pfam" id="PF23189"/>
    </source>
</evidence>
<evidence type="ECO:0000313" key="3">
    <source>
        <dbReference type="EMBL" id="KAK3284354.1"/>
    </source>
</evidence>
<comment type="caution">
    <text evidence="3">The sequence shown here is derived from an EMBL/GenBank/DDBJ whole genome shotgun (WGS) entry which is preliminary data.</text>
</comment>
<dbReference type="Pfam" id="PF06792">
    <property type="entry name" value="UPF0261"/>
    <property type="match status" value="1"/>
</dbReference>
<dbReference type="InterPro" id="IPR051353">
    <property type="entry name" value="Tobamovirus_resist_UPF0261"/>
</dbReference>
<dbReference type="PANTHER" id="PTHR31862:SF1">
    <property type="entry name" value="UPF0261 DOMAIN PROTEIN (AFU_ORTHOLOGUE AFUA_1G10120)"/>
    <property type="match status" value="1"/>
</dbReference>
<feature type="domain" description="UPF0261" evidence="2">
    <location>
        <begin position="224"/>
        <end position="442"/>
    </location>
</feature>
<dbReference type="InterPro" id="IPR056778">
    <property type="entry name" value="UPF0261_C"/>
</dbReference>
<reference evidence="3 4" key="1">
    <citation type="journal article" date="2015" name="Genome Biol. Evol.">
        <title>Comparative Genomics of a Bacterivorous Green Alga Reveals Evolutionary Causalities and Consequences of Phago-Mixotrophic Mode of Nutrition.</title>
        <authorList>
            <person name="Burns J.A."/>
            <person name="Paasch A."/>
            <person name="Narechania A."/>
            <person name="Kim E."/>
        </authorList>
    </citation>
    <scope>NUCLEOTIDE SEQUENCE [LARGE SCALE GENOMIC DNA]</scope>
    <source>
        <strain evidence="3 4">PLY_AMNH</strain>
    </source>
</reference>
<accession>A0AAE0GU24</accession>
<dbReference type="Gene3D" id="3.40.50.12020">
    <property type="entry name" value="Uncharacterised protein family UPF0261, NN domain"/>
    <property type="match status" value="1"/>
</dbReference>
<dbReference type="Gene3D" id="3.40.50.12030">
    <property type="entry name" value="Uncharacterised protein family UPF0261, NC domain"/>
    <property type="match status" value="1"/>
</dbReference>
<dbReference type="InterPro" id="IPR044122">
    <property type="entry name" value="UPF0261_N"/>
</dbReference>